<dbReference type="EMBL" id="FPBH01000022">
    <property type="protein sequence ID" value="SFU23687.1"/>
    <property type="molecule type" value="Genomic_DNA"/>
</dbReference>
<proteinExistence type="predicted"/>
<dbReference type="RefSeq" id="WP_093641354.1">
    <property type="nucleotide sequence ID" value="NZ_CAJNAU010000006.1"/>
</dbReference>
<feature type="compositionally biased region" description="Gly residues" evidence="1">
    <location>
        <begin position="86"/>
        <end position="99"/>
    </location>
</feature>
<keyword evidence="5" id="KW-1185">Reference proteome</keyword>
<dbReference type="OrthoDB" id="9098277at2"/>
<feature type="region of interest" description="Disordered" evidence="1">
    <location>
        <begin position="1"/>
        <end position="99"/>
    </location>
</feature>
<feature type="compositionally biased region" description="Polar residues" evidence="1">
    <location>
        <begin position="39"/>
        <end position="52"/>
    </location>
</feature>
<reference evidence="3 4" key="1">
    <citation type="submission" date="2016-10" db="EMBL/GenBank/DDBJ databases">
        <authorList>
            <person name="de Groot N.N."/>
        </authorList>
    </citation>
    <scope>NUCLEOTIDE SEQUENCE [LARGE SCALE GENOMIC DNA]</scope>
    <source>
        <strain evidence="3 4">LMG 27731</strain>
    </source>
</reference>
<sequence>MPDSPSISRPSSTLPLSDISTPSSPATGGRKPVDGAAHASQQADANLSQLAANGSGEATGKRKGASFSANTSSASRPVVPQQSAGGMPGGVPGRPGRFGGLTQGAATVANDATGMASAGLNVLGGVMQLEQAAVNQIAELLKQGAHNVEEASKG</sequence>
<evidence type="ECO:0000256" key="1">
    <source>
        <dbReference type="SAM" id="MobiDB-lite"/>
    </source>
</evidence>
<feature type="compositionally biased region" description="Polar residues" evidence="1">
    <location>
        <begin position="1"/>
        <end position="26"/>
    </location>
</feature>
<evidence type="ECO:0000313" key="4">
    <source>
        <dbReference type="Proteomes" id="UP000198844"/>
    </source>
</evidence>
<dbReference type="EMBL" id="CAJNAU010000006">
    <property type="protein sequence ID" value="CAE6714029.1"/>
    <property type="molecule type" value="Genomic_DNA"/>
</dbReference>
<evidence type="ECO:0000313" key="2">
    <source>
        <dbReference type="EMBL" id="CAE6714029.1"/>
    </source>
</evidence>
<evidence type="ECO:0000313" key="5">
    <source>
        <dbReference type="Proteomes" id="UP000674425"/>
    </source>
</evidence>
<dbReference type="Proteomes" id="UP000674425">
    <property type="component" value="Unassembled WGS sequence"/>
</dbReference>
<name>A0A1I7EIG0_9BURK</name>
<accession>A0A1I7EIG0</accession>
<reference evidence="2 5" key="2">
    <citation type="submission" date="2021-02" db="EMBL/GenBank/DDBJ databases">
        <authorList>
            <person name="Vanwijnsberghe S."/>
        </authorList>
    </citation>
    <scope>NUCLEOTIDE SEQUENCE [LARGE SCALE GENOMIC DNA]</scope>
    <source>
        <strain evidence="2 5">R-69658</strain>
    </source>
</reference>
<evidence type="ECO:0000313" key="3">
    <source>
        <dbReference type="EMBL" id="SFU23687.1"/>
    </source>
</evidence>
<gene>
    <name evidence="2" type="ORF">R69658_01059</name>
    <name evidence="3" type="ORF">SAMN05192563_102281</name>
</gene>
<organism evidence="3 4">
    <name type="scientific">Paraburkholderia aspalathi</name>
    <dbReference type="NCBI Taxonomy" id="1324617"/>
    <lineage>
        <taxon>Bacteria</taxon>
        <taxon>Pseudomonadati</taxon>
        <taxon>Pseudomonadota</taxon>
        <taxon>Betaproteobacteria</taxon>
        <taxon>Burkholderiales</taxon>
        <taxon>Burkholderiaceae</taxon>
        <taxon>Paraburkholderia</taxon>
    </lineage>
</organism>
<protein>
    <submittedName>
        <fullName evidence="3">Uncharacterized protein</fullName>
    </submittedName>
</protein>
<dbReference type="AlphaFoldDB" id="A0A1I7EIG0"/>
<dbReference type="Proteomes" id="UP000198844">
    <property type="component" value="Unassembled WGS sequence"/>
</dbReference>
<feature type="compositionally biased region" description="Polar residues" evidence="1">
    <location>
        <begin position="67"/>
        <end position="84"/>
    </location>
</feature>